<evidence type="ECO:0000256" key="2">
    <source>
        <dbReference type="ARBA" id="ARBA00012513"/>
    </source>
</evidence>
<evidence type="ECO:0000256" key="4">
    <source>
        <dbReference type="ARBA" id="ARBA00022741"/>
    </source>
</evidence>
<dbReference type="InterPro" id="IPR016187">
    <property type="entry name" value="CTDL_fold"/>
</dbReference>
<dbReference type="PROSITE" id="PS50011">
    <property type="entry name" value="PROTEIN_KINASE_DOM"/>
    <property type="match status" value="1"/>
</dbReference>
<dbReference type="Gene3D" id="3.30.200.20">
    <property type="entry name" value="Phosphorylase Kinase, domain 1"/>
    <property type="match status" value="1"/>
</dbReference>
<dbReference type="CDD" id="cd14014">
    <property type="entry name" value="STKc_PknB_like"/>
    <property type="match status" value="1"/>
</dbReference>
<evidence type="ECO:0000256" key="1">
    <source>
        <dbReference type="ARBA" id="ARBA00010886"/>
    </source>
</evidence>
<dbReference type="SUPFAM" id="SSF56436">
    <property type="entry name" value="C-type lectin-like"/>
    <property type="match status" value="1"/>
</dbReference>
<evidence type="ECO:0000313" key="11">
    <source>
        <dbReference type="Proteomes" id="UP001430306"/>
    </source>
</evidence>
<dbReference type="InterPro" id="IPR050660">
    <property type="entry name" value="NEK_Ser/Thr_kinase"/>
</dbReference>
<comment type="caution">
    <text evidence="10">The sequence shown here is derived from an EMBL/GenBank/DDBJ whole genome shotgun (WGS) entry which is preliminary data.</text>
</comment>
<keyword evidence="3" id="KW-0808">Transferase</keyword>
<sequence>MASDRDPSTKKQQTQSDLPSTKSLFDATVASEDGERLIETPEWIGRYRIVRRIGSGGFGSVFQGKDESLNRDVAIKVPIRLLDDASDEYQWTSEARMVAQLDHPNIVPVYDIGQSKAFPFYVVSRYIEGADLCERMQASKPALDETVRWVTEIADALHHAHQQGLVHRDVKPSNILIDQQNRAWLTDFGLAISDDVPRPVRGGRLIGTYSYMSPEQARGEGHLVDGRADLFALGIVLYELLVGRRPFEGGSSRQLLQNIIHAAPKRLCQVNPNVPLELERICLKALALRVSDRYVDGLAMANDLRGFQMLGSTADASVDLSGEFLPSSGSESRRSSGMPATATRAIVPRGEAESRVVPKGLRAFDRHDQDFFLQLVPGARDVRGVPEVLRQLKIRVDSRESQDTFRVGLIYGPSGSGKSSLMHAGLVPLLSRSVEVVSVEANAKHTESRILSELQKLDSSVAQETTLIGAMAQIRKNSVSGGKKVLLVIDQFEQWLHAHPTIRDEVLLDAIRQCDGKNLQCLLLIRDDFWMPATQFFHELDLRLVQDFNCVAVDRFDVKHAEFVLKEFGRAYGCLPENLDGMTEEQRKFVQQIVRGVQENGKVISIHLAVLAQMLKGQQWDLKTLAEFGGAEGVDTGYLRMTFEGIHAPPHHRRFREPAKAVLAALLPERAANIKGQMVASDQLQRIAGLDDETFDEFVEMMDGELRLITPTAATESSDSDITNRSYQLTHDFLVQPIRQWLTEMDQQTVRGRTKLRLAELTEYWKRNRDNRFLPSGLEYLRFLALTDAGQRSDDQQQLMAAASKHHGARWAIAVLMMLMLGVTAGILSQSVRRRLADQQTESNVARLLTADIAMIPDAINSIADLNEDPPQQLIDLLQEQDVSDRQKFAARLALVQSDPGQVVPLIDMIPQFNPDGLSLIAERLKPHQAIATPELWSRFESSRSDETNQLKFAWVLAQLDAASGKWQRHASTVVRSIVNQNPTQVGEFIPGLVPIANDLVEPASRYFAESGLADNSAAEGGDIINRDTRLNAAFLLSKCIGPEDAVLAELLAVAVDDEFELLMSVAERDPDAVASRLREELRQRAEPEWSNKQELSEFSSPNAALVQRVQAFGGLVTDTFALIQKCPLAKFLAVAESLSEFGYRPECVRVYESSTDPWVASVLVRDGLDWEFTFPADRNEVGKLQTQMRSRGMYPCDVTAIPVNAVGMAAGGEAMDTDDVPTGQRYGVLWTRLPSGTLDAKIYVGLNESEHQPQGWGPLLSGGFVPKANLKQRDSKGTDHYSSVRFRMVASPITDDTWNDSPFSFRSRNVVGKYQTDVRLNPPGEFDEESVSYSAIWWNGGDFESKTLTQLPIDEHLAKANELSADNYRAVSLSVVQDGDQLVAASVWHRPVVTDTQKDHVASRQANAIIALARLGVVQPLWEALQLEPDPRLRSFLIDRMARLEMPVQTLLARLEDEQDESTKFAVLAAISKYRPDQLSNSQLRGLRELTTNWGTTDPRASIHAICRYLANRWGWGETVAAIDDAESPNGSSTTDSAKVGSDGSTGWIRNGQGQTLVTISGPVTFQMGSPAHEAFRDHGLEAPVQAKIPRSFAIADSEVTLEQYQRFDPEADYATQYALHPDCPMTSVRWFHAIKYCRWLSEQEGVPESQMCYPSIEEIERDFDSPDGIRRPKDFLKRTGYRLPTEAEWEYACRGGTTTPRSFGHSPELLSQYAWTTENSARNSQVLFHPVKQLMPNPFGLFDTLGNVMEWCETHDFSLRGKQTTMVDSELGLLDTRSIDRVARGSAVFYVPTTMRSAKREQEKVYTTHPYLGFRIARTIRSESDANDESPATVIETN</sequence>
<dbReference type="Pfam" id="PF20703">
    <property type="entry name" value="nSTAND1"/>
    <property type="match status" value="1"/>
</dbReference>
<comment type="similarity">
    <text evidence="1">Belongs to the protein kinase superfamily. NEK Ser/Thr protein kinase family. NIMA subfamily.</text>
</comment>
<evidence type="ECO:0000256" key="7">
    <source>
        <dbReference type="PROSITE-ProRule" id="PRU10141"/>
    </source>
</evidence>
<evidence type="ECO:0000313" key="10">
    <source>
        <dbReference type="EMBL" id="MCC9641945.1"/>
    </source>
</evidence>
<feature type="domain" description="Protein kinase" evidence="9">
    <location>
        <begin position="47"/>
        <end position="305"/>
    </location>
</feature>
<dbReference type="PANTHER" id="PTHR43671:SF13">
    <property type="entry name" value="SERINE_THREONINE-PROTEIN KINASE NEK2"/>
    <property type="match status" value="1"/>
</dbReference>
<evidence type="ECO:0000256" key="8">
    <source>
        <dbReference type="SAM" id="MobiDB-lite"/>
    </source>
</evidence>
<dbReference type="InterPro" id="IPR049052">
    <property type="entry name" value="nSTAND1"/>
</dbReference>
<keyword evidence="6 7" id="KW-0067">ATP-binding</keyword>
<feature type="region of interest" description="Disordered" evidence="8">
    <location>
        <begin position="1"/>
        <end position="25"/>
    </location>
</feature>
<dbReference type="InterPro" id="IPR011009">
    <property type="entry name" value="Kinase-like_dom_sf"/>
</dbReference>
<evidence type="ECO:0000256" key="5">
    <source>
        <dbReference type="ARBA" id="ARBA00022777"/>
    </source>
</evidence>
<dbReference type="InterPro" id="IPR017441">
    <property type="entry name" value="Protein_kinase_ATP_BS"/>
</dbReference>
<accession>A0ABS8NEG6</accession>
<dbReference type="InterPro" id="IPR000719">
    <property type="entry name" value="Prot_kinase_dom"/>
</dbReference>
<dbReference type="EC" id="2.7.11.1" evidence="2"/>
<dbReference type="Gene3D" id="1.10.510.10">
    <property type="entry name" value="Transferase(Phosphotransferase) domain 1"/>
    <property type="match status" value="1"/>
</dbReference>
<name>A0ABS8NEG6_9BACT</name>
<feature type="binding site" evidence="7">
    <location>
        <position position="76"/>
    </location>
    <ligand>
        <name>ATP</name>
        <dbReference type="ChEBI" id="CHEBI:30616"/>
    </ligand>
</feature>
<dbReference type="SUPFAM" id="SSF52540">
    <property type="entry name" value="P-loop containing nucleoside triphosphate hydrolases"/>
    <property type="match status" value="1"/>
</dbReference>
<dbReference type="PROSITE" id="PS00107">
    <property type="entry name" value="PROTEIN_KINASE_ATP"/>
    <property type="match status" value="1"/>
</dbReference>
<dbReference type="InterPro" id="IPR008271">
    <property type="entry name" value="Ser/Thr_kinase_AS"/>
</dbReference>
<organism evidence="10 11">
    <name type="scientific">Rhodopirellula halodulae</name>
    <dbReference type="NCBI Taxonomy" id="2894198"/>
    <lineage>
        <taxon>Bacteria</taxon>
        <taxon>Pseudomonadati</taxon>
        <taxon>Planctomycetota</taxon>
        <taxon>Planctomycetia</taxon>
        <taxon>Pirellulales</taxon>
        <taxon>Pirellulaceae</taxon>
        <taxon>Rhodopirellula</taxon>
    </lineage>
</organism>
<dbReference type="Pfam" id="PF00069">
    <property type="entry name" value="Pkinase"/>
    <property type="match status" value="1"/>
</dbReference>
<gene>
    <name evidence="10" type="ORF">LOC71_06635</name>
</gene>
<feature type="compositionally biased region" description="Polar residues" evidence="8">
    <location>
        <begin position="10"/>
        <end position="23"/>
    </location>
</feature>
<dbReference type="EMBL" id="JAJKFW010000014">
    <property type="protein sequence ID" value="MCC9641945.1"/>
    <property type="molecule type" value="Genomic_DNA"/>
</dbReference>
<dbReference type="Proteomes" id="UP001430306">
    <property type="component" value="Unassembled WGS sequence"/>
</dbReference>
<dbReference type="Pfam" id="PF17660">
    <property type="entry name" value="BTRD1"/>
    <property type="match status" value="1"/>
</dbReference>
<keyword evidence="4 7" id="KW-0547">Nucleotide-binding</keyword>
<dbReference type="SMART" id="SM00220">
    <property type="entry name" value="S_TKc"/>
    <property type="match status" value="1"/>
</dbReference>
<keyword evidence="11" id="KW-1185">Reference proteome</keyword>
<dbReference type="RefSeq" id="WP_230272483.1">
    <property type="nucleotide sequence ID" value="NZ_JAJKFW010000014.1"/>
</dbReference>
<dbReference type="PANTHER" id="PTHR43671">
    <property type="entry name" value="SERINE/THREONINE-PROTEIN KINASE NEK"/>
    <property type="match status" value="1"/>
</dbReference>
<dbReference type="InterPro" id="IPR005532">
    <property type="entry name" value="SUMF_dom"/>
</dbReference>
<evidence type="ECO:0000259" key="9">
    <source>
        <dbReference type="PROSITE" id="PS50011"/>
    </source>
</evidence>
<dbReference type="Gene3D" id="3.90.1580.10">
    <property type="entry name" value="paralog of FGE (formylglycine-generating enzyme)"/>
    <property type="match status" value="1"/>
</dbReference>
<keyword evidence="5" id="KW-0418">Kinase</keyword>
<dbReference type="InterPro" id="IPR049511">
    <property type="entry name" value="PGH-like_rpt"/>
</dbReference>
<reference evidence="10" key="1">
    <citation type="submission" date="2021-11" db="EMBL/GenBank/DDBJ databases">
        <title>Genome sequence.</title>
        <authorList>
            <person name="Sun Q."/>
        </authorList>
    </citation>
    <scope>NUCLEOTIDE SEQUENCE</scope>
    <source>
        <strain evidence="10">JC740</strain>
    </source>
</reference>
<dbReference type="PROSITE" id="PS00108">
    <property type="entry name" value="PROTEIN_KINASE_ST"/>
    <property type="match status" value="1"/>
</dbReference>
<dbReference type="SUPFAM" id="SSF56112">
    <property type="entry name" value="Protein kinase-like (PK-like)"/>
    <property type="match status" value="1"/>
</dbReference>
<proteinExistence type="inferred from homology"/>
<feature type="region of interest" description="Disordered" evidence="8">
    <location>
        <begin position="1526"/>
        <end position="1547"/>
    </location>
</feature>
<evidence type="ECO:0000256" key="3">
    <source>
        <dbReference type="ARBA" id="ARBA00022679"/>
    </source>
</evidence>
<dbReference type="InterPro" id="IPR027417">
    <property type="entry name" value="P-loop_NTPase"/>
</dbReference>
<dbReference type="Gene3D" id="3.40.50.300">
    <property type="entry name" value="P-loop containing nucleotide triphosphate hydrolases"/>
    <property type="match status" value="1"/>
</dbReference>
<dbReference type="InterPro" id="IPR042095">
    <property type="entry name" value="SUMF_sf"/>
</dbReference>
<protein>
    <recommendedName>
        <fullName evidence="2">non-specific serine/threonine protein kinase</fullName>
        <ecNumber evidence="2">2.7.11.1</ecNumber>
    </recommendedName>
</protein>
<dbReference type="Pfam" id="PF03781">
    <property type="entry name" value="FGE-sulfatase"/>
    <property type="match status" value="1"/>
</dbReference>
<evidence type="ECO:0000256" key="6">
    <source>
        <dbReference type="ARBA" id="ARBA00022840"/>
    </source>
</evidence>